<dbReference type="SUPFAM" id="SSF50129">
    <property type="entry name" value="GroES-like"/>
    <property type="match status" value="1"/>
</dbReference>
<feature type="domain" description="Enoyl reductase (ER)" evidence="6">
    <location>
        <begin position="10"/>
        <end position="343"/>
    </location>
</feature>
<dbReference type="Pfam" id="PF00107">
    <property type="entry name" value="ADH_zinc_N"/>
    <property type="match status" value="1"/>
</dbReference>
<evidence type="ECO:0000313" key="8">
    <source>
        <dbReference type="Proteomes" id="UP000562464"/>
    </source>
</evidence>
<dbReference type="InterPro" id="IPR013149">
    <property type="entry name" value="ADH-like_C"/>
</dbReference>
<keyword evidence="8" id="KW-1185">Reference proteome</keyword>
<keyword evidence="4 7" id="KW-0560">Oxidoreductase</keyword>
<dbReference type="Gene3D" id="3.40.50.720">
    <property type="entry name" value="NAD(P)-binding Rossmann-like Domain"/>
    <property type="match status" value="1"/>
</dbReference>
<comment type="caution">
    <text evidence="7">The sequence shown here is derived from an EMBL/GenBank/DDBJ whole genome shotgun (WGS) entry which is preliminary data.</text>
</comment>
<dbReference type="RefSeq" id="WP_183539480.1">
    <property type="nucleotide sequence ID" value="NZ_JACHHV010000010.1"/>
</dbReference>
<dbReference type="InterPro" id="IPR013154">
    <property type="entry name" value="ADH-like_N"/>
</dbReference>
<comment type="similarity">
    <text evidence="5">Belongs to the zinc-containing alcohol dehydrogenase family.</text>
</comment>
<dbReference type="PANTHER" id="PTHR42813:SF2">
    <property type="entry name" value="DEHYDROGENASE, ZINC-CONTAINING, PUTATIVE (AFU_ORTHOLOGUE AFUA_2G02810)-RELATED"/>
    <property type="match status" value="1"/>
</dbReference>
<dbReference type="SMART" id="SM00829">
    <property type="entry name" value="PKS_ER"/>
    <property type="match status" value="1"/>
</dbReference>
<dbReference type="EC" id="1.1.1.1" evidence="7"/>
<dbReference type="CDD" id="cd08287">
    <property type="entry name" value="FDH_like_ADH3"/>
    <property type="match status" value="1"/>
</dbReference>
<dbReference type="Proteomes" id="UP000562464">
    <property type="component" value="Unassembled WGS sequence"/>
</dbReference>
<dbReference type="Pfam" id="PF08240">
    <property type="entry name" value="ADH_N"/>
    <property type="match status" value="1"/>
</dbReference>
<gene>
    <name evidence="7" type="ORF">HNQ37_000796</name>
</gene>
<dbReference type="PANTHER" id="PTHR42813">
    <property type="entry name" value="ZINC-TYPE ALCOHOL DEHYDROGENASE-LIKE"/>
    <property type="match status" value="1"/>
</dbReference>
<evidence type="ECO:0000256" key="2">
    <source>
        <dbReference type="ARBA" id="ARBA00022723"/>
    </source>
</evidence>
<comment type="cofactor">
    <cofactor evidence="1 5">
        <name>Zn(2+)</name>
        <dbReference type="ChEBI" id="CHEBI:29105"/>
    </cofactor>
</comment>
<dbReference type="InterPro" id="IPR020843">
    <property type="entry name" value="ER"/>
</dbReference>
<dbReference type="InterPro" id="IPR036291">
    <property type="entry name" value="NAD(P)-bd_dom_sf"/>
</dbReference>
<proteinExistence type="inferred from homology"/>
<sequence>MKSAYFVEPRKMEVREFPKPEIENSTDAIVRVVRACVCGSDLWWYRGIGHREPGGVGHEAIGVVDSIGSEVIDLKIGDFVIVPFTHGCGKCKVCLEGYEGNCPNSKDAVNGFYQGEYYRAIFADNTLVKIPGKPSDYSEDMLANFTTLADVMPTGYHAAVNANVKNGDTVVVYGDGAVGLCAVIACKLLGATRIIAMSRHQDRQKLALEFGATDIIAERGTEAVAKIIELTNGLGADAALECVGMKESIESAFQSVRPGGHIGRVGIPHDVDYNEWVDKVLFWKNIHLGGGIASPTFHNRVLLPAVLSGAINPGKVFTKSYTLDEIQSAYADMDERKTIKSLLKISD</sequence>
<name>A0A841C1W6_9LACT</name>
<accession>A0A841C1W6</accession>
<dbReference type="EMBL" id="JACHHV010000010">
    <property type="protein sequence ID" value="MBB5887906.1"/>
    <property type="molecule type" value="Genomic_DNA"/>
</dbReference>
<evidence type="ECO:0000256" key="4">
    <source>
        <dbReference type="ARBA" id="ARBA00023002"/>
    </source>
</evidence>
<evidence type="ECO:0000256" key="5">
    <source>
        <dbReference type="RuleBase" id="RU361277"/>
    </source>
</evidence>
<evidence type="ECO:0000256" key="3">
    <source>
        <dbReference type="ARBA" id="ARBA00022833"/>
    </source>
</evidence>
<dbReference type="Gene3D" id="3.90.180.10">
    <property type="entry name" value="Medium-chain alcohol dehydrogenases, catalytic domain"/>
    <property type="match status" value="1"/>
</dbReference>
<evidence type="ECO:0000259" key="6">
    <source>
        <dbReference type="SMART" id="SM00829"/>
    </source>
</evidence>
<dbReference type="PROSITE" id="PS00059">
    <property type="entry name" value="ADH_ZINC"/>
    <property type="match status" value="1"/>
</dbReference>
<keyword evidence="2 5" id="KW-0479">Metal-binding</keyword>
<dbReference type="GO" id="GO:0004022">
    <property type="term" value="F:alcohol dehydrogenase (NAD+) activity"/>
    <property type="evidence" value="ECO:0007669"/>
    <property type="project" value="UniProtKB-EC"/>
</dbReference>
<keyword evidence="3 5" id="KW-0862">Zinc</keyword>
<dbReference type="InterPro" id="IPR011032">
    <property type="entry name" value="GroES-like_sf"/>
</dbReference>
<reference evidence="7 8" key="1">
    <citation type="submission" date="2020-08" db="EMBL/GenBank/DDBJ databases">
        <title>Genomic Encyclopedia of Type Strains, Phase IV (KMG-IV): sequencing the most valuable type-strain genomes for metagenomic binning, comparative biology and taxonomic classification.</title>
        <authorList>
            <person name="Goeker M."/>
        </authorList>
    </citation>
    <scope>NUCLEOTIDE SEQUENCE [LARGE SCALE GENOMIC DNA]</scope>
    <source>
        <strain evidence="7 8">DSM 14925</strain>
    </source>
</reference>
<evidence type="ECO:0000256" key="1">
    <source>
        <dbReference type="ARBA" id="ARBA00001947"/>
    </source>
</evidence>
<organism evidence="7 8">
    <name type="scientific">Lactovum miscens</name>
    <dbReference type="NCBI Taxonomy" id="190387"/>
    <lineage>
        <taxon>Bacteria</taxon>
        <taxon>Bacillati</taxon>
        <taxon>Bacillota</taxon>
        <taxon>Bacilli</taxon>
        <taxon>Lactobacillales</taxon>
        <taxon>Streptococcaceae</taxon>
        <taxon>Lactovum</taxon>
    </lineage>
</organism>
<protein>
    <submittedName>
        <fullName evidence="7">Alcohol dehydrogenase</fullName>
        <ecNumber evidence="7">1.1.1.1</ecNumber>
    </submittedName>
</protein>
<dbReference type="SUPFAM" id="SSF51735">
    <property type="entry name" value="NAD(P)-binding Rossmann-fold domains"/>
    <property type="match status" value="1"/>
</dbReference>
<dbReference type="AlphaFoldDB" id="A0A841C1W6"/>
<dbReference type="InterPro" id="IPR002328">
    <property type="entry name" value="ADH_Zn_CS"/>
</dbReference>
<dbReference type="GO" id="GO:0008270">
    <property type="term" value="F:zinc ion binding"/>
    <property type="evidence" value="ECO:0007669"/>
    <property type="project" value="InterPro"/>
</dbReference>
<evidence type="ECO:0000313" key="7">
    <source>
        <dbReference type="EMBL" id="MBB5887906.1"/>
    </source>
</evidence>